<dbReference type="PANTHER" id="PTHR35991:SF1">
    <property type="entry name" value="CA-RESPONSIVE PROTEIN"/>
    <property type="match status" value="1"/>
</dbReference>
<dbReference type="EMBL" id="CP097511">
    <property type="protein sequence ID" value="URE45754.1"/>
    <property type="molecule type" value="Genomic_DNA"/>
</dbReference>
<evidence type="ECO:0000256" key="1">
    <source>
        <dbReference type="SAM" id="MobiDB-lite"/>
    </source>
</evidence>
<name>A0A9E7LCP9_9LILI</name>
<gene>
    <name evidence="2" type="ORF">MUK42_25648</name>
</gene>
<sequence>LFFFFSSSPCASGPRSVAVCGPDPRKRSTITSAAAAFPPGDHPCLPRMATKADRRRRRSNRRAVRRRAGGRIWWSIAENRRVEMTRGTSRRQRMERERRGAAKMGCVYLFSSFASSTQRKIKLQHDEIVKPNKAKTLTRAQDGDLHVPADRSSNSGPYTGYESKMQLPSMEQKAEPDEAAELPDISFEELLADEKKDLFRLGRAKKSQAKIIGKMRGHTSVFLMLNLFCNTGQIAGKTKVALFPWMARKKLILITLIPHNHNQLKPERIGKPFHRKLWTAPEVKAASLV</sequence>
<dbReference type="PANTHER" id="PTHR35991">
    <property type="entry name" value="CA-RESPONSIVE PROTEIN"/>
    <property type="match status" value="1"/>
</dbReference>
<accession>A0A9E7LCP9</accession>
<evidence type="ECO:0000313" key="2">
    <source>
        <dbReference type="EMBL" id="URE45754.1"/>
    </source>
</evidence>
<protein>
    <submittedName>
        <fullName evidence="2">Uncharacterized protein</fullName>
    </submittedName>
</protein>
<evidence type="ECO:0000313" key="3">
    <source>
        <dbReference type="Proteomes" id="UP001055439"/>
    </source>
</evidence>
<keyword evidence="3" id="KW-1185">Reference proteome</keyword>
<reference evidence="2" key="1">
    <citation type="submission" date="2022-05" db="EMBL/GenBank/DDBJ databases">
        <title>The Musa troglodytarum L. genome provides insights into the mechanism of non-climacteric behaviour and enrichment of carotenoids.</title>
        <authorList>
            <person name="Wang J."/>
        </authorList>
    </citation>
    <scope>NUCLEOTIDE SEQUENCE</scope>
    <source>
        <tissue evidence="2">Leaf</tissue>
    </source>
</reference>
<dbReference type="OrthoDB" id="1925033at2759"/>
<feature type="non-terminal residue" evidence="2">
    <location>
        <position position="1"/>
    </location>
</feature>
<organism evidence="2 3">
    <name type="scientific">Musa troglodytarum</name>
    <name type="common">fe'i banana</name>
    <dbReference type="NCBI Taxonomy" id="320322"/>
    <lineage>
        <taxon>Eukaryota</taxon>
        <taxon>Viridiplantae</taxon>
        <taxon>Streptophyta</taxon>
        <taxon>Embryophyta</taxon>
        <taxon>Tracheophyta</taxon>
        <taxon>Spermatophyta</taxon>
        <taxon>Magnoliopsida</taxon>
        <taxon>Liliopsida</taxon>
        <taxon>Zingiberales</taxon>
        <taxon>Musaceae</taxon>
        <taxon>Musa</taxon>
    </lineage>
</organism>
<dbReference type="Proteomes" id="UP001055439">
    <property type="component" value="Chromosome 9"/>
</dbReference>
<dbReference type="AlphaFoldDB" id="A0A9E7LCP9"/>
<proteinExistence type="predicted"/>
<feature type="region of interest" description="Disordered" evidence="1">
    <location>
        <begin position="143"/>
        <end position="167"/>
    </location>
</feature>